<feature type="transmembrane region" description="Helical" evidence="5">
    <location>
        <begin position="44"/>
        <end position="66"/>
    </location>
</feature>
<dbReference type="Pfam" id="PF03595">
    <property type="entry name" value="SLAC1"/>
    <property type="match status" value="1"/>
</dbReference>
<comment type="subcellular location">
    <subcellularLocation>
        <location evidence="1">Membrane</location>
        <topology evidence="1">Multi-pass membrane protein</topology>
    </subcellularLocation>
</comment>
<dbReference type="Gene3D" id="1.50.10.150">
    <property type="entry name" value="Voltage-dependent anion channel"/>
    <property type="match status" value="1"/>
</dbReference>
<evidence type="ECO:0000256" key="3">
    <source>
        <dbReference type="ARBA" id="ARBA00022989"/>
    </source>
</evidence>
<dbReference type="GO" id="GO:0005886">
    <property type="term" value="C:plasma membrane"/>
    <property type="evidence" value="ECO:0007669"/>
    <property type="project" value="TreeGrafter"/>
</dbReference>
<evidence type="ECO:0000313" key="7">
    <source>
        <dbReference type="Proteomes" id="UP000434044"/>
    </source>
</evidence>
<dbReference type="RefSeq" id="WP_155450966.1">
    <property type="nucleotide sequence ID" value="NZ_WNKT01000039.1"/>
</dbReference>
<dbReference type="PANTHER" id="PTHR37955:SF1">
    <property type="entry name" value="DEP DOMAIN-CONTAINING PROTEIN"/>
    <property type="match status" value="1"/>
</dbReference>
<reference evidence="6 7" key="1">
    <citation type="submission" date="2019-11" db="EMBL/GenBank/DDBJ databases">
        <title>Whole-genome sequence of the anaerobic purple sulfur bacterium Allochromatium palmeri DSM 15591.</title>
        <authorList>
            <person name="Kyndt J.A."/>
            <person name="Meyer T.E."/>
        </authorList>
    </citation>
    <scope>NUCLEOTIDE SEQUENCE [LARGE SCALE GENOMIC DNA]</scope>
    <source>
        <strain evidence="6 7">DSM 15591</strain>
    </source>
</reference>
<feature type="transmembrane region" description="Helical" evidence="5">
    <location>
        <begin position="229"/>
        <end position="246"/>
    </location>
</feature>
<dbReference type="InterPro" id="IPR004695">
    <property type="entry name" value="SLAC1/Mae1/Ssu1/TehA"/>
</dbReference>
<sequence length="372" mass="41067">MENTSHTVTRLANFPVSFFSMVMGLSGLTIGWEKVQSLLALDLGLTPWLLGTTGTIFGLLVLIYALKLLLHREAVIRELHHPVKINFFPTISMSLLLLAIACLPVSTALSQPLWIAGTGLHLLFTLYIVSVWIHHEHFQIHHMNPAWFIPAVGNVLVPIAGVSLGYVDVSWFFFSIGILFWLILLVIVFNRVLFHHPIESHLMPTLFILIAPPAVGFIAYLKLVGELDSFGRILYFAGLFLTLLLFTQIRRFLGLRFFLSWWAYSFPLAAIGIASLTLFTQTDQAFYLQLGTGLITLLSGVVVVLLTQTLMAIGRQAICVAEHAPATAPASHPPVNPPSGRVIRWLIVALLVLTFAAGVWLAMAFAPPVASM</sequence>
<dbReference type="GO" id="GO:0046583">
    <property type="term" value="F:monoatomic cation efflux transmembrane transporter activity"/>
    <property type="evidence" value="ECO:0007669"/>
    <property type="project" value="TreeGrafter"/>
</dbReference>
<keyword evidence="2 5" id="KW-0812">Transmembrane</keyword>
<keyword evidence="4 5" id="KW-0472">Membrane</keyword>
<feature type="transmembrane region" description="Helical" evidence="5">
    <location>
        <begin position="172"/>
        <end position="194"/>
    </location>
</feature>
<feature type="transmembrane region" description="Helical" evidence="5">
    <location>
        <begin position="258"/>
        <end position="279"/>
    </location>
</feature>
<dbReference type="InterPro" id="IPR052951">
    <property type="entry name" value="Tellurite_res_ion_channel"/>
</dbReference>
<name>A0A6N8EFS9_9GAMM</name>
<evidence type="ECO:0000256" key="2">
    <source>
        <dbReference type="ARBA" id="ARBA00022692"/>
    </source>
</evidence>
<keyword evidence="3 5" id="KW-1133">Transmembrane helix</keyword>
<dbReference type="CDD" id="cd09323">
    <property type="entry name" value="TDT_SLAC1_like"/>
    <property type="match status" value="1"/>
</dbReference>
<dbReference type="Proteomes" id="UP000434044">
    <property type="component" value="Unassembled WGS sequence"/>
</dbReference>
<proteinExistence type="predicted"/>
<feature type="transmembrane region" description="Helical" evidence="5">
    <location>
        <begin position="206"/>
        <end position="223"/>
    </location>
</feature>
<keyword evidence="7" id="KW-1185">Reference proteome</keyword>
<feature type="transmembrane region" description="Helical" evidence="5">
    <location>
        <begin position="345"/>
        <end position="366"/>
    </location>
</feature>
<dbReference type="OrthoDB" id="309023at2"/>
<evidence type="ECO:0000256" key="4">
    <source>
        <dbReference type="ARBA" id="ARBA00023136"/>
    </source>
</evidence>
<feature type="transmembrane region" description="Helical" evidence="5">
    <location>
        <begin position="12"/>
        <end position="32"/>
    </location>
</feature>
<feature type="transmembrane region" description="Helical" evidence="5">
    <location>
        <begin position="113"/>
        <end position="133"/>
    </location>
</feature>
<feature type="transmembrane region" description="Helical" evidence="5">
    <location>
        <begin position="87"/>
        <end position="107"/>
    </location>
</feature>
<gene>
    <name evidence="6" type="ORF">GJ668_15095</name>
</gene>
<protein>
    <submittedName>
        <fullName evidence="6">C4-dicarboxylate ABC transporter</fullName>
    </submittedName>
</protein>
<dbReference type="AlphaFoldDB" id="A0A6N8EFS9"/>
<comment type="caution">
    <text evidence="6">The sequence shown here is derived from an EMBL/GenBank/DDBJ whole genome shotgun (WGS) entry which is preliminary data.</text>
</comment>
<dbReference type="EMBL" id="WNKT01000039">
    <property type="protein sequence ID" value="MTW22400.1"/>
    <property type="molecule type" value="Genomic_DNA"/>
</dbReference>
<accession>A0A6N8EFS9</accession>
<dbReference type="PANTHER" id="PTHR37955">
    <property type="entry name" value="TELLURITE RESISTANCE PROTEIN TEHA"/>
    <property type="match status" value="1"/>
</dbReference>
<evidence type="ECO:0000256" key="1">
    <source>
        <dbReference type="ARBA" id="ARBA00004141"/>
    </source>
</evidence>
<evidence type="ECO:0000313" key="6">
    <source>
        <dbReference type="EMBL" id="MTW22400.1"/>
    </source>
</evidence>
<dbReference type="InterPro" id="IPR038665">
    <property type="entry name" value="Voltage-dep_anion_channel_sf"/>
</dbReference>
<feature type="transmembrane region" description="Helical" evidence="5">
    <location>
        <begin position="145"/>
        <end position="166"/>
    </location>
</feature>
<feature type="transmembrane region" description="Helical" evidence="5">
    <location>
        <begin position="285"/>
        <end position="306"/>
    </location>
</feature>
<organism evidence="6 7">
    <name type="scientific">Allochromatium palmeri</name>
    <dbReference type="NCBI Taxonomy" id="231048"/>
    <lineage>
        <taxon>Bacteria</taxon>
        <taxon>Pseudomonadati</taxon>
        <taxon>Pseudomonadota</taxon>
        <taxon>Gammaproteobacteria</taxon>
        <taxon>Chromatiales</taxon>
        <taxon>Chromatiaceae</taxon>
        <taxon>Allochromatium</taxon>
    </lineage>
</organism>
<evidence type="ECO:0000256" key="5">
    <source>
        <dbReference type="SAM" id="Phobius"/>
    </source>
</evidence>